<dbReference type="InterPro" id="IPR029060">
    <property type="entry name" value="PIN-like_dom_sf"/>
</dbReference>
<dbReference type="GeneID" id="78359540"/>
<dbReference type="Gene3D" id="3.40.50.1010">
    <property type="entry name" value="5'-nuclease"/>
    <property type="match status" value="1"/>
</dbReference>
<comment type="caution">
    <text evidence="6">The sequence shown here is derived from an EMBL/GenBank/DDBJ whole genome shotgun (WGS) entry which is preliminary data.</text>
</comment>
<keyword evidence="1" id="KW-0540">Nuclease</keyword>
<evidence type="ECO:0000256" key="2">
    <source>
        <dbReference type="ARBA" id="ARBA00022723"/>
    </source>
</evidence>
<keyword evidence="2" id="KW-0479">Metal-binding</keyword>
<dbReference type="InterPro" id="IPR002716">
    <property type="entry name" value="PIN_dom"/>
</dbReference>
<dbReference type="Proteomes" id="UP000254000">
    <property type="component" value="Unassembled WGS sequence"/>
</dbReference>
<dbReference type="GO" id="GO:0004518">
    <property type="term" value="F:nuclease activity"/>
    <property type="evidence" value="ECO:0007669"/>
    <property type="project" value="UniProtKB-KW"/>
</dbReference>
<proteinExistence type="predicted"/>
<protein>
    <recommendedName>
        <fullName evidence="5">PIN domain-containing protein</fullName>
    </recommendedName>
</protein>
<accession>A0A369M3Z4</accession>
<dbReference type="EMBL" id="PPTS01000004">
    <property type="protein sequence ID" value="RDB65185.1"/>
    <property type="molecule type" value="Genomic_DNA"/>
</dbReference>
<evidence type="ECO:0000256" key="3">
    <source>
        <dbReference type="ARBA" id="ARBA00022801"/>
    </source>
</evidence>
<feature type="domain" description="PIN" evidence="5">
    <location>
        <begin position="6"/>
        <end position="141"/>
    </location>
</feature>
<organism evidence="6 7">
    <name type="scientific">Gordonibacter pamelaeae</name>
    <dbReference type="NCBI Taxonomy" id="471189"/>
    <lineage>
        <taxon>Bacteria</taxon>
        <taxon>Bacillati</taxon>
        <taxon>Actinomycetota</taxon>
        <taxon>Coriobacteriia</taxon>
        <taxon>Eggerthellales</taxon>
        <taxon>Eggerthellaceae</taxon>
        <taxon>Gordonibacter</taxon>
    </lineage>
</organism>
<dbReference type="RefSeq" id="WP_114568846.1">
    <property type="nucleotide sequence ID" value="NZ_CABMMS010000004.1"/>
</dbReference>
<dbReference type="GO" id="GO:0016787">
    <property type="term" value="F:hydrolase activity"/>
    <property type="evidence" value="ECO:0007669"/>
    <property type="project" value="UniProtKB-KW"/>
</dbReference>
<sequence length="171" mass="19035">MSLPLKLLVDTNVWIDYFLERRPEAHEAAMGFMAEATAADAVLHTSSATMPDLFFLLCQETKRYLREHGKPVDELFAAAVRESAWSSVRNVMELSMIVPVGQNEALRAMTYRDLHDDFEDDLLLAAAARVDADYVVTSDRALLRHAPVACLDPADMRALLRVRAAAADDAE</sequence>
<dbReference type="SUPFAM" id="SSF88723">
    <property type="entry name" value="PIN domain-like"/>
    <property type="match status" value="1"/>
</dbReference>
<keyword evidence="3" id="KW-0378">Hydrolase</keyword>
<dbReference type="AlphaFoldDB" id="A0A369M3Z4"/>
<name>A0A369M3Z4_9ACTN</name>
<keyword evidence="4" id="KW-0460">Magnesium</keyword>
<evidence type="ECO:0000256" key="1">
    <source>
        <dbReference type="ARBA" id="ARBA00022722"/>
    </source>
</evidence>
<dbReference type="Pfam" id="PF13470">
    <property type="entry name" value="PIN_3"/>
    <property type="match status" value="1"/>
</dbReference>
<evidence type="ECO:0000313" key="6">
    <source>
        <dbReference type="EMBL" id="RDB65185.1"/>
    </source>
</evidence>
<evidence type="ECO:0000259" key="5">
    <source>
        <dbReference type="Pfam" id="PF13470"/>
    </source>
</evidence>
<evidence type="ECO:0000256" key="4">
    <source>
        <dbReference type="ARBA" id="ARBA00022842"/>
    </source>
</evidence>
<keyword evidence="7" id="KW-1185">Reference proteome</keyword>
<gene>
    <name evidence="6" type="ORF">C1877_07505</name>
</gene>
<reference evidence="6 7" key="1">
    <citation type="journal article" date="2018" name="Elife">
        <title>Discovery and characterization of a prevalent human gut bacterial enzyme sufficient for the inactivation of a family of plant toxins.</title>
        <authorList>
            <person name="Koppel N."/>
            <person name="Bisanz J.E."/>
            <person name="Pandelia M.E."/>
            <person name="Turnbaugh P.J."/>
            <person name="Balskus E.P."/>
        </authorList>
    </citation>
    <scope>NUCLEOTIDE SEQUENCE [LARGE SCALE GENOMIC DNA]</scope>
    <source>
        <strain evidence="6 7">3C</strain>
    </source>
</reference>
<evidence type="ECO:0000313" key="7">
    <source>
        <dbReference type="Proteomes" id="UP000254000"/>
    </source>
</evidence>
<dbReference type="OrthoDB" id="3173659at2"/>
<dbReference type="GO" id="GO:0046872">
    <property type="term" value="F:metal ion binding"/>
    <property type="evidence" value="ECO:0007669"/>
    <property type="project" value="UniProtKB-KW"/>
</dbReference>